<sequence>MDIDDEIEIETDLTRSLASSLSKKLDSKVPKPIRVILPTTFQFFIPQEDVDRLLEMRRVSCEKEYERRVSRSNLSALVNADVYLPNDNFHPVSSFDGTPIQHRDMEWLTIVLPFIREYNPHCGICASSKNYGRRLDTVRGYLLRAYFYCHGRDCPFNCVITVKENGRSLLCSRFAQGNIVDHRNAKRIACPNRSSNQTKLKAKRTPSRNIVRRHCKSAGAAIRQWNDTCTETNVTNVVSNEFNLTMSDLEDPSLMSPAKRFLSMCCQLMQLTVMLQQDIDPTNLLPGALQHISIKPFYLVIHTENSIRYYHSVLTKEALSTPVTTMQQDSGSNANRPTFIFNNDIACGSGHTNSSITSDSSRHPIAYVIANSVEHGERKYFYFELMLSNLDDTSFIPITITYTEDTSDTVAQNYSIKSWLERFRFDHEYLYKSSLPSLSGTYSLPRPFVLLVDDHQETPLNNTLLQFFNNETFKEYIARTYQAISSKDDYPTLQEHSNRIVLRVSPTTILFHFRILVNKHVSVELRQLALWSSFLLLYTSTWDEMKQNWWLICEIFLNWGTNFVSLKAYEDLCAKVAQMENDTEIKHLMDVIYHDANVNQQEENDVDDDNDSPETIIDLSDLQNDHFYTKNIITNESNRYMSPYENDLRRIFNENNKSKSTLLSIWDTLTVSDRSTLKKIKGNWKWLSLLLKDYTPTIPLWSNLIHSFTHNLRHVRLNERISQLMVKKDKRATEIKRIQSIEHIHKRMDHVINNLAKDLHTQVANADKKHRTK</sequence>
<proteinExistence type="predicted"/>
<organism evidence="1 4">
    <name type="scientific">Adineta ricciae</name>
    <name type="common">Rotifer</name>
    <dbReference type="NCBI Taxonomy" id="249248"/>
    <lineage>
        <taxon>Eukaryota</taxon>
        <taxon>Metazoa</taxon>
        <taxon>Spiralia</taxon>
        <taxon>Gnathifera</taxon>
        <taxon>Rotifera</taxon>
        <taxon>Eurotatoria</taxon>
        <taxon>Bdelloidea</taxon>
        <taxon>Adinetida</taxon>
        <taxon>Adinetidae</taxon>
        <taxon>Adineta</taxon>
    </lineage>
</organism>
<dbReference type="OrthoDB" id="10050448at2759"/>
<dbReference type="EMBL" id="CAJNOJ010000021">
    <property type="protein sequence ID" value="CAF0845953.1"/>
    <property type="molecule type" value="Genomic_DNA"/>
</dbReference>
<gene>
    <name evidence="1" type="ORF">EDS130_LOCUS7070</name>
    <name evidence="2" type="ORF">XAT740_LOCUS19057</name>
</gene>
<evidence type="ECO:0000313" key="4">
    <source>
        <dbReference type="Proteomes" id="UP000663852"/>
    </source>
</evidence>
<dbReference type="AlphaFoldDB" id="A0A813VI59"/>
<evidence type="ECO:0000313" key="2">
    <source>
        <dbReference type="EMBL" id="CAF1114746.1"/>
    </source>
</evidence>
<dbReference type="Proteomes" id="UP000663852">
    <property type="component" value="Unassembled WGS sequence"/>
</dbReference>
<name>A0A813VI59_ADIRI</name>
<dbReference type="Proteomes" id="UP000663828">
    <property type="component" value="Unassembled WGS sequence"/>
</dbReference>
<comment type="caution">
    <text evidence="1">The sequence shown here is derived from an EMBL/GenBank/DDBJ whole genome shotgun (WGS) entry which is preliminary data.</text>
</comment>
<accession>A0A813VI59</accession>
<dbReference type="EMBL" id="CAJNOR010001290">
    <property type="protein sequence ID" value="CAF1114746.1"/>
    <property type="molecule type" value="Genomic_DNA"/>
</dbReference>
<reference evidence="1" key="1">
    <citation type="submission" date="2021-02" db="EMBL/GenBank/DDBJ databases">
        <authorList>
            <person name="Nowell W R."/>
        </authorList>
    </citation>
    <scope>NUCLEOTIDE SEQUENCE</scope>
</reference>
<protein>
    <submittedName>
        <fullName evidence="1">Uncharacterized protein</fullName>
    </submittedName>
</protein>
<keyword evidence="3" id="KW-1185">Reference proteome</keyword>
<evidence type="ECO:0000313" key="1">
    <source>
        <dbReference type="EMBL" id="CAF0845953.1"/>
    </source>
</evidence>
<evidence type="ECO:0000313" key="3">
    <source>
        <dbReference type="Proteomes" id="UP000663828"/>
    </source>
</evidence>